<proteinExistence type="predicted"/>
<dbReference type="AlphaFoldDB" id="A0A9W7L1L0"/>
<comment type="caution">
    <text evidence="1">The sequence shown here is derived from an EMBL/GenBank/DDBJ whole genome shotgun (WGS) entry which is preliminary data.</text>
</comment>
<accession>A0A9W7L1L0</accession>
<dbReference type="InterPro" id="IPR005046">
    <property type="entry name" value="DUF285"/>
</dbReference>
<evidence type="ECO:0008006" key="3">
    <source>
        <dbReference type="Google" id="ProtNLM"/>
    </source>
</evidence>
<evidence type="ECO:0000313" key="1">
    <source>
        <dbReference type="EMBL" id="GMI22413.1"/>
    </source>
</evidence>
<protein>
    <recommendedName>
        <fullName evidence="3">BspA family leucine-rich repeat surface protein</fullName>
    </recommendedName>
</protein>
<sequence>MGLKMRTGGGGKGVISTSRLEREREIVRCTLTSTPPPVEMKFPLLTTAVLLSKSVLVEGCTTTNSVNTNCETLTNTNFQTAVDLWVSNPTSAEDTYGHIKDWNVKGVTNMKKGFQNKNTFNEDISGWDVSSVTNMWALFK</sequence>
<gene>
    <name evidence="1" type="ORF">TrCOL_g2790</name>
</gene>
<keyword evidence="2" id="KW-1185">Reference proteome</keyword>
<evidence type="ECO:0000313" key="2">
    <source>
        <dbReference type="Proteomes" id="UP001165065"/>
    </source>
</evidence>
<dbReference type="Pfam" id="PF03382">
    <property type="entry name" value="DUF285"/>
    <property type="match status" value="1"/>
</dbReference>
<reference evidence="2" key="1">
    <citation type="journal article" date="2023" name="Commun. Biol.">
        <title>Genome analysis of Parmales, the sister group of diatoms, reveals the evolutionary specialization of diatoms from phago-mixotrophs to photoautotrophs.</title>
        <authorList>
            <person name="Ban H."/>
            <person name="Sato S."/>
            <person name="Yoshikawa S."/>
            <person name="Yamada K."/>
            <person name="Nakamura Y."/>
            <person name="Ichinomiya M."/>
            <person name="Sato N."/>
            <person name="Blanc-Mathieu R."/>
            <person name="Endo H."/>
            <person name="Kuwata A."/>
            <person name="Ogata H."/>
        </authorList>
    </citation>
    <scope>NUCLEOTIDE SEQUENCE [LARGE SCALE GENOMIC DNA]</scope>
</reference>
<organism evidence="1 2">
    <name type="scientific">Triparma columacea</name>
    <dbReference type="NCBI Taxonomy" id="722753"/>
    <lineage>
        <taxon>Eukaryota</taxon>
        <taxon>Sar</taxon>
        <taxon>Stramenopiles</taxon>
        <taxon>Ochrophyta</taxon>
        <taxon>Bolidophyceae</taxon>
        <taxon>Parmales</taxon>
        <taxon>Triparmaceae</taxon>
        <taxon>Triparma</taxon>
    </lineage>
</organism>
<dbReference type="Proteomes" id="UP001165065">
    <property type="component" value="Unassembled WGS sequence"/>
</dbReference>
<dbReference type="EMBL" id="BRYA01000548">
    <property type="protein sequence ID" value="GMI22413.1"/>
    <property type="molecule type" value="Genomic_DNA"/>
</dbReference>
<name>A0A9W7L1L0_9STRA</name>